<feature type="transmembrane region" description="Helical" evidence="6">
    <location>
        <begin position="42"/>
        <end position="59"/>
    </location>
</feature>
<feature type="transmembrane region" description="Helical" evidence="6">
    <location>
        <begin position="183"/>
        <end position="202"/>
    </location>
</feature>
<dbReference type="GO" id="GO:0016874">
    <property type="term" value="F:ligase activity"/>
    <property type="evidence" value="ECO:0007669"/>
    <property type="project" value="UniProtKB-KW"/>
</dbReference>
<evidence type="ECO:0000256" key="3">
    <source>
        <dbReference type="ARBA" id="ARBA00022989"/>
    </source>
</evidence>
<dbReference type="Proteomes" id="UP001432190">
    <property type="component" value="Chromosome"/>
</dbReference>
<feature type="transmembrane region" description="Helical" evidence="6">
    <location>
        <begin position="395"/>
        <end position="415"/>
    </location>
</feature>
<evidence type="ECO:0000256" key="5">
    <source>
        <dbReference type="SAM" id="MobiDB-lite"/>
    </source>
</evidence>
<keyword evidence="2 6" id="KW-0812">Transmembrane</keyword>
<dbReference type="RefSeq" id="WP_328853536.1">
    <property type="nucleotide sequence ID" value="NZ_CP108084.1"/>
</dbReference>
<keyword evidence="3 6" id="KW-1133">Transmembrane helix</keyword>
<evidence type="ECO:0000313" key="8">
    <source>
        <dbReference type="EMBL" id="WUP52625.1"/>
    </source>
</evidence>
<feature type="region of interest" description="Disordered" evidence="5">
    <location>
        <begin position="1"/>
        <end position="39"/>
    </location>
</feature>
<evidence type="ECO:0000259" key="7">
    <source>
        <dbReference type="Pfam" id="PF04932"/>
    </source>
</evidence>
<dbReference type="InterPro" id="IPR007016">
    <property type="entry name" value="O-antigen_ligase-rel_domated"/>
</dbReference>
<feature type="transmembrane region" description="Helical" evidence="6">
    <location>
        <begin position="255"/>
        <end position="275"/>
    </location>
</feature>
<feature type="domain" description="O-antigen ligase-related" evidence="7">
    <location>
        <begin position="222"/>
        <end position="352"/>
    </location>
</feature>
<accession>A0ABZ1SDS5</accession>
<evidence type="ECO:0000256" key="2">
    <source>
        <dbReference type="ARBA" id="ARBA00022692"/>
    </source>
</evidence>
<evidence type="ECO:0000256" key="1">
    <source>
        <dbReference type="ARBA" id="ARBA00004141"/>
    </source>
</evidence>
<dbReference type="InterPro" id="IPR051533">
    <property type="entry name" value="WaaL-like"/>
</dbReference>
<evidence type="ECO:0000313" key="9">
    <source>
        <dbReference type="Proteomes" id="UP001432190"/>
    </source>
</evidence>
<keyword evidence="4 6" id="KW-0472">Membrane</keyword>
<feature type="transmembrane region" description="Helical" evidence="6">
    <location>
        <begin position="371"/>
        <end position="389"/>
    </location>
</feature>
<keyword evidence="9" id="KW-1185">Reference proteome</keyword>
<proteinExistence type="predicted"/>
<dbReference type="Pfam" id="PF04932">
    <property type="entry name" value="Wzy_C"/>
    <property type="match status" value="1"/>
</dbReference>
<dbReference type="EMBL" id="CP108084">
    <property type="protein sequence ID" value="WUP52625.1"/>
    <property type="molecule type" value="Genomic_DNA"/>
</dbReference>
<feature type="compositionally biased region" description="Basic residues" evidence="5">
    <location>
        <begin position="26"/>
        <end position="35"/>
    </location>
</feature>
<reference evidence="8" key="1">
    <citation type="submission" date="2022-10" db="EMBL/GenBank/DDBJ databases">
        <title>The complete genomes of actinobacterial strains from the NBC collection.</title>
        <authorList>
            <person name="Joergensen T.S."/>
            <person name="Alvarez Arevalo M."/>
            <person name="Sterndorff E.B."/>
            <person name="Faurdal D."/>
            <person name="Vuksanovic O."/>
            <person name="Mourched A.-S."/>
            <person name="Charusanti P."/>
            <person name="Shaw S."/>
            <person name="Blin K."/>
            <person name="Weber T."/>
        </authorList>
    </citation>
    <scope>NUCLEOTIDE SEQUENCE</scope>
    <source>
        <strain evidence="8">NBC_00256</strain>
    </source>
</reference>
<comment type="subcellular location">
    <subcellularLocation>
        <location evidence="1">Membrane</location>
        <topology evidence="1">Multi-pass membrane protein</topology>
    </subcellularLocation>
</comment>
<keyword evidence="8" id="KW-0436">Ligase</keyword>
<evidence type="ECO:0000256" key="6">
    <source>
        <dbReference type="SAM" id="Phobius"/>
    </source>
</evidence>
<sequence>MTQATFARSARHARDENVPAPDLLRPARRPGGHPRHQAEPQAVSPISIAILCVVAFLICWSPNQRYIALALVAAITVSGRIPRLGTPDVLALILAVWVVATLGWTPNVDVTLPSVYLYGACCLLFLAVRHLVTTRRSLLAVGGAYLVGCVIRAVQLIAESLAAGAPARGGALDLNVRYGIEGYNINFTAYSLVTGCVLAIVVTNVSGLPRLIKLGIYAMLPVLAYAVLLSGTRGALVALGGAAICLVVGRLMPRLCALIAAAAAPVALALVPLGITESALLWFESYLGQRTTGDLSGRLVVWPEALAAWSDSLFLGNGPGVFPISNSMGIGAHNLVLTVGNDLGLLGLLIYVAVVASALAVAWLRSASGPRLVSVFLIALLPIWLTGHWEVAMGFWLLLAAVSVFPSAAAAPSGVRQRAAVPTRGTAVGQLRQPVGFDAGVNPRVSIPAP</sequence>
<feature type="transmembrane region" description="Helical" evidence="6">
    <location>
        <begin position="222"/>
        <end position="248"/>
    </location>
</feature>
<feature type="transmembrane region" description="Helical" evidence="6">
    <location>
        <begin position="115"/>
        <end position="132"/>
    </location>
</feature>
<gene>
    <name evidence="8" type="ORF">OG994_14415</name>
</gene>
<feature type="transmembrane region" description="Helical" evidence="6">
    <location>
        <begin position="89"/>
        <end position="108"/>
    </location>
</feature>
<dbReference type="PANTHER" id="PTHR37422">
    <property type="entry name" value="TEICHURONIC ACID BIOSYNTHESIS PROTEIN TUAE"/>
    <property type="match status" value="1"/>
</dbReference>
<dbReference type="PANTHER" id="PTHR37422:SF21">
    <property type="entry name" value="EXOQ-LIKE PROTEIN"/>
    <property type="match status" value="1"/>
</dbReference>
<organism evidence="8 9">
    <name type="scientific">Micromonospora globbae</name>
    <dbReference type="NCBI Taxonomy" id="1894969"/>
    <lineage>
        <taxon>Bacteria</taxon>
        <taxon>Bacillati</taxon>
        <taxon>Actinomycetota</taxon>
        <taxon>Actinomycetes</taxon>
        <taxon>Micromonosporales</taxon>
        <taxon>Micromonosporaceae</taxon>
        <taxon>Micromonospora</taxon>
    </lineage>
</organism>
<name>A0ABZ1SDS5_9ACTN</name>
<protein>
    <submittedName>
        <fullName evidence="8">O-antigen ligase family protein</fullName>
    </submittedName>
</protein>
<evidence type="ECO:0000256" key="4">
    <source>
        <dbReference type="ARBA" id="ARBA00023136"/>
    </source>
</evidence>
<feature type="transmembrane region" description="Helical" evidence="6">
    <location>
        <begin position="343"/>
        <end position="364"/>
    </location>
</feature>